<comment type="subcellular location">
    <subcellularLocation>
        <location evidence="2">Cell membrane</location>
    </subcellularLocation>
    <subcellularLocation>
        <location evidence="1">Membrane</location>
        <topology evidence="1">Single-pass membrane protein</topology>
    </subcellularLocation>
</comment>
<dbReference type="NCBIfam" id="TIGR03423">
    <property type="entry name" value="pbp2_mrdA"/>
    <property type="match status" value="1"/>
</dbReference>
<dbReference type="Gene3D" id="3.90.1310.10">
    <property type="entry name" value="Penicillin-binding protein 2a (Domain 2)"/>
    <property type="match status" value="1"/>
</dbReference>
<evidence type="ECO:0000313" key="24">
    <source>
        <dbReference type="EMBL" id="ALC15889.1"/>
    </source>
</evidence>
<evidence type="ECO:0000313" key="25">
    <source>
        <dbReference type="Proteomes" id="UP000057158"/>
    </source>
</evidence>
<keyword evidence="6" id="KW-0997">Cell inner membrane</keyword>
<gene>
    <name evidence="24" type="primary">mrdA</name>
    <name evidence="24" type="ORF">DSOUD_1107</name>
</gene>
<dbReference type="PATRIC" id="fig|1603606.3.peg.1212"/>
<dbReference type="GO" id="GO:0008360">
    <property type="term" value="P:regulation of cell shape"/>
    <property type="evidence" value="ECO:0007669"/>
    <property type="project" value="UniProtKB-KW"/>
</dbReference>
<keyword evidence="13" id="KW-0573">Peptidoglycan synthesis</keyword>
<dbReference type="Pfam" id="PF03717">
    <property type="entry name" value="PBP_dimer"/>
    <property type="match status" value="1"/>
</dbReference>
<dbReference type="Proteomes" id="UP000057158">
    <property type="component" value="Chromosome"/>
</dbReference>
<proteinExistence type="inferred from homology"/>
<feature type="region of interest" description="Disordered" evidence="20">
    <location>
        <begin position="610"/>
        <end position="629"/>
    </location>
</feature>
<feature type="domain" description="Penicillin-binding protein dimerisation" evidence="23">
    <location>
        <begin position="59"/>
        <end position="228"/>
    </location>
</feature>
<keyword evidence="12" id="KW-0133">Cell shape</keyword>
<keyword evidence="5" id="KW-1003">Cell membrane</keyword>
<evidence type="ECO:0000256" key="7">
    <source>
        <dbReference type="ARBA" id="ARBA00022645"/>
    </source>
</evidence>
<dbReference type="PANTHER" id="PTHR30627">
    <property type="entry name" value="PEPTIDOGLYCAN D,D-TRANSPEPTIDASE"/>
    <property type="match status" value="1"/>
</dbReference>
<dbReference type="EC" id="3.5.2.6" evidence="4 19"/>
<dbReference type="Gene3D" id="3.40.710.10">
    <property type="entry name" value="DD-peptidase/beta-lactamase superfamily"/>
    <property type="match status" value="1"/>
</dbReference>
<dbReference type="Pfam" id="PF00905">
    <property type="entry name" value="Transpeptidase"/>
    <property type="match status" value="1"/>
</dbReference>
<protein>
    <recommendedName>
        <fullName evidence="4 19">Beta-lactamase</fullName>
        <ecNumber evidence="4 19">3.5.2.6</ecNumber>
    </recommendedName>
</protein>
<dbReference type="InterPro" id="IPR012338">
    <property type="entry name" value="Beta-lactam/transpept-like"/>
</dbReference>
<dbReference type="InterPro" id="IPR001460">
    <property type="entry name" value="PCN-bd_Tpept"/>
</dbReference>
<dbReference type="OrthoDB" id="9766847at2"/>
<dbReference type="GO" id="GO:0009252">
    <property type="term" value="P:peptidoglycan biosynthetic process"/>
    <property type="evidence" value="ECO:0007669"/>
    <property type="project" value="UniProtKB-KW"/>
</dbReference>
<comment type="similarity">
    <text evidence="3 19">Belongs to the class-D beta-lactamase family.</text>
</comment>
<dbReference type="InterPro" id="IPR050515">
    <property type="entry name" value="Beta-lactam/transpept"/>
</dbReference>
<dbReference type="GO" id="GO:0005886">
    <property type="term" value="C:plasma membrane"/>
    <property type="evidence" value="ECO:0007669"/>
    <property type="project" value="UniProtKB-SubCell"/>
</dbReference>
<keyword evidence="9 21" id="KW-0812">Transmembrane</keyword>
<dbReference type="InterPro" id="IPR017790">
    <property type="entry name" value="Penicillin-binding_protein_2"/>
</dbReference>
<feature type="active site" description="Acyl-ester intermediate" evidence="18">
    <location>
        <position position="321"/>
    </location>
</feature>
<organism evidence="24 25">
    <name type="scientific">Desulfuromonas soudanensis</name>
    <dbReference type="NCBI Taxonomy" id="1603606"/>
    <lineage>
        <taxon>Bacteria</taxon>
        <taxon>Pseudomonadati</taxon>
        <taxon>Thermodesulfobacteriota</taxon>
        <taxon>Desulfuromonadia</taxon>
        <taxon>Desulfuromonadales</taxon>
        <taxon>Desulfuromonadaceae</taxon>
        <taxon>Desulfuromonas</taxon>
    </lineage>
</organism>
<dbReference type="Gene3D" id="3.30.1390.30">
    <property type="entry name" value="Penicillin-binding protein 2a, domain 3"/>
    <property type="match status" value="1"/>
</dbReference>
<dbReference type="GO" id="GO:0009002">
    <property type="term" value="F:serine-type D-Ala-D-Ala carboxypeptidase activity"/>
    <property type="evidence" value="ECO:0007669"/>
    <property type="project" value="InterPro"/>
</dbReference>
<dbReference type="GO" id="GO:0071972">
    <property type="term" value="F:peptidoglycan L,D-transpeptidase activity"/>
    <property type="evidence" value="ECO:0007669"/>
    <property type="project" value="TreeGrafter"/>
</dbReference>
<dbReference type="GO" id="GO:0017001">
    <property type="term" value="P:antibiotic catabolic process"/>
    <property type="evidence" value="ECO:0007669"/>
    <property type="project" value="InterPro"/>
</dbReference>
<dbReference type="RefSeq" id="WP_082351085.1">
    <property type="nucleotide sequence ID" value="NZ_CP010802.1"/>
</dbReference>
<evidence type="ECO:0000256" key="21">
    <source>
        <dbReference type="SAM" id="Phobius"/>
    </source>
</evidence>
<dbReference type="InterPro" id="IPR036138">
    <property type="entry name" value="PBP_dimer_sf"/>
</dbReference>
<accession>A0A0M3QFA7</accession>
<evidence type="ECO:0000256" key="6">
    <source>
        <dbReference type="ARBA" id="ARBA00022519"/>
    </source>
</evidence>
<keyword evidence="16 19" id="KW-0046">Antibiotic resistance</keyword>
<dbReference type="GO" id="GO:0071555">
    <property type="term" value="P:cell wall organization"/>
    <property type="evidence" value="ECO:0007669"/>
    <property type="project" value="UniProtKB-KW"/>
</dbReference>
<keyword evidence="11 19" id="KW-0378">Hydrolase</keyword>
<feature type="modified residue" description="N6-carboxylysine" evidence="18">
    <location>
        <position position="324"/>
    </location>
</feature>
<evidence type="ECO:0000259" key="23">
    <source>
        <dbReference type="Pfam" id="PF03717"/>
    </source>
</evidence>
<evidence type="ECO:0000256" key="3">
    <source>
        <dbReference type="ARBA" id="ARBA00007898"/>
    </source>
</evidence>
<keyword evidence="25" id="KW-1185">Reference proteome</keyword>
<keyword evidence="14 21" id="KW-1133">Transmembrane helix</keyword>
<dbReference type="FunFam" id="3.40.710.10:FF:000024">
    <property type="entry name" value="Penicillin-binding protein 2"/>
    <property type="match status" value="1"/>
</dbReference>
<dbReference type="GO" id="GO:0016740">
    <property type="term" value="F:transferase activity"/>
    <property type="evidence" value="ECO:0007669"/>
    <property type="project" value="UniProtKB-KW"/>
</dbReference>
<evidence type="ECO:0000256" key="11">
    <source>
        <dbReference type="ARBA" id="ARBA00022801"/>
    </source>
</evidence>
<comment type="catalytic activity">
    <reaction evidence="19">
        <text>a beta-lactam + H2O = a substituted beta-amino acid</text>
        <dbReference type="Rhea" id="RHEA:20401"/>
        <dbReference type="ChEBI" id="CHEBI:15377"/>
        <dbReference type="ChEBI" id="CHEBI:35627"/>
        <dbReference type="ChEBI" id="CHEBI:140347"/>
        <dbReference type="EC" id="3.5.2.6"/>
    </reaction>
</comment>
<evidence type="ECO:0000256" key="14">
    <source>
        <dbReference type="ARBA" id="ARBA00022989"/>
    </source>
</evidence>
<sequence>MGLSSPTDIPGLRNRFLVCSLAAIAIFLLLVLRLWYLQVISADRYLTLSEKNRIRYISIAAARGPIYDRNGELLVDNRPAFGVSVLRQEVEEIDPLLTQIGGLLDVDVEKLRARWDAGQRFPRYRPLPLADDVSRDALDRVQENSVDLPGMLIEVRPLRSYPYKEMAAHLLGYLGEITEQELQEEAFAGYRPGEFVGKSGLEKFLDPYLQGTEGERRVEVDVRGRELRLLKTQEPIPGNKVFLTLRRDLQLAAEKALEGEAGAVVALDVRTGEVLAMVSTPAFDPAAFARGITGQEWVKILKNPRHPLTNKAIKGQYPPASTFKIVTALAALKGGVISPSTTVDCQGSLTLGNQEFRCWKKEGHGPTNLKKALKESCDVYFYMVSLDLGIDRLSAMAQDLGMGKPLGFLLDGEKGGLIPTRQWKRERFRVPWYDGETVIASIGQGYVLATPLQLAVMTAAIANGGTVLRPHVLKKIEDLDGKILRETTPEVIGTALAAEKDFREVRRGLEAAVNEPGGTGQASRLQGVRVAGKTGTAQVVRLKDKDDINPDREIPYRFRDHALFVAYAPAETPEIAVAVVVEHGSHGGSAAGPVARVLFETYFGIDDSAGKSVPVPENGSAAFSEQREE</sequence>
<dbReference type="InterPro" id="IPR005311">
    <property type="entry name" value="PBP_dimer"/>
</dbReference>
<evidence type="ECO:0000256" key="13">
    <source>
        <dbReference type="ARBA" id="ARBA00022984"/>
    </source>
</evidence>
<evidence type="ECO:0000256" key="9">
    <source>
        <dbReference type="ARBA" id="ARBA00022692"/>
    </source>
</evidence>
<dbReference type="GO" id="GO:0008800">
    <property type="term" value="F:beta-lactamase activity"/>
    <property type="evidence" value="ECO:0007669"/>
    <property type="project" value="UniProtKB-UniRule"/>
</dbReference>
<feature type="domain" description="Penicillin-binding protein transpeptidase" evidence="22">
    <location>
        <begin position="262"/>
        <end position="598"/>
    </location>
</feature>
<feature type="transmembrane region" description="Helical" evidence="21">
    <location>
        <begin position="16"/>
        <end position="36"/>
    </location>
</feature>
<dbReference type="GO" id="GO:0006508">
    <property type="term" value="P:proteolysis"/>
    <property type="evidence" value="ECO:0007669"/>
    <property type="project" value="UniProtKB-KW"/>
</dbReference>
<keyword evidence="8" id="KW-0645">Protease</keyword>
<dbReference type="EMBL" id="CP010802">
    <property type="protein sequence ID" value="ALC15889.1"/>
    <property type="molecule type" value="Genomic_DNA"/>
</dbReference>
<keyword evidence="10" id="KW-0732">Signal</keyword>
<keyword evidence="7" id="KW-0121">Carboxypeptidase</keyword>
<evidence type="ECO:0000256" key="5">
    <source>
        <dbReference type="ARBA" id="ARBA00022475"/>
    </source>
</evidence>
<evidence type="ECO:0000259" key="22">
    <source>
        <dbReference type="Pfam" id="PF00905"/>
    </source>
</evidence>
<evidence type="ECO:0000256" key="2">
    <source>
        <dbReference type="ARBA" id="ARBA00004236"/>
    </source>
</evidence>
<reference evidence="24 25" key="1">
    <citation type="submission" date="2015-07" db="EMBL/GenBank/DDBJ databases">
        <title>Isolation and Genomic Characterization of a Novel Halophilic Metal-Reducing Deltaproteobacterium from the Deep Subsurface.</title>
        <authorList>
            <person name="Badalamenti J.P."/>
            <person name="Summers Z.M."/>
            <person name="Gralnick J.A."/>
            <person name="Bond D.R."/>
        </authorList>
    </citation>
    <scope>NUCLEOTIDE SEQUENCE [LARGE SCALE GENOMIC DNA]</scope>
    <source>
        <strain evidence="24 25">WTL</strain>
    </source>
</reference>
<evidence type="ECO:0000256" key="18">
    <source>
        <dbReference type="PIRSR" id="PIRSR602137-50"/>
    </source>
</evidence>
<keyword evidence="17" id="KW-0961">Cell wall biogenesis/degradation</keyword>
<keyword evidence="15 21" id="KW-0472">Membrane</keyword>
<dbReference type="STRING" id="1603606.DSOUD_1107"/>
<dbReference type="SUPFAM" id="SSF56601">
    <property type="entry name" value="beta-lactamase/transpeptidase-like"/>
    <property type="match status" value="1"/>
</dbReference>
<evidence type="ECO:0000256" key="17">
    <source>
        <dbReference type="ARBA" id="ARBA00023316"/>
    </source>
</evidence>
<name>A0A0M3QFA7_9BACT</name>
<evidence type="ECO:0000256" key="16">
    <source>
        <dbReference type="ARBA" id="ARBA00023251"/>
    </source>
</evidence>
<evidence type="ECO:0000256" key="10">
    <source>
        <dbReference type="ARBA" id="ARBA00022729"/>
    </source>
</evidence>
<keyword evidence="24" id="KW-0808">Transferase</keyword>
<dbReference type="SUPFAM" id="SSF56519">
    <property type="entry name" value="Penicillin binding protein dimerisation domain"/>
    <property type="match status" value="1"/>
</dbReference>
<evidence type="ECO:0000256" key="1">
    <source>
        <dbReference type="ARBA" id="ARBA00004167"/>
    </source>
</evidence>
<dbReference type="KEGG" id="des:DSOUD_1107"/>
<evidence type="ECO:0000256" key="12">
    <source>
        <dbReference type="ARBA" id="ARBA00022960"/>
    </source>
</evidence>
<dbReference type="AlphaFoldDB" id="A0A0M3QFA7"/>
<evidence type="ECO:0000256" key="20">
    <source>
        <dbReference type="SAM" id="MobiDB-lite"/>
    </source>
</evidence>
<dbReference type="GO" id="GO:0008658">
    <property type="term" value="F:penicillin binding"/>
    <property type="evidence" value="ECO:0007669"/>
    <property type="project" value="InterPro"/>
</dbReference>
<evidence type="ECO:0000256" key="4">
    <source>
        <dbReference type="ARBA" id="ARBA00012865"/>
    </source>
</evidence>
<evidence type="ECO:0000256" key="15">
    <source>
        <dbReference type="ARBA" id="ARBA00023136"/>
    </source>
</evidence>
<dbReference type="PROSITE" id="PS00337">
    <property type="entry name" value="BETA_LACTAMASE_D"/>
    <property type="match status" value="1"/>
</dbReference>
<dbReference type="GO" id="GO:0046677">
    <property type="term" value="P:response to antibiotic"/>
    <property type="evidence" value="ECO:0007669"/>
    <property type="project" value="UniProtKB-UniRule"/>
</dbReference>
<dbReference type="PANTHER" id="PTHR30627:SF2">
    <property type="entry name" value="PEPTIDOGLYCAN D,D-TRANSPEPTIDASE MRDA"/>
    <property type="match status" value="1"/>
</dbReference>
<evidence type="ECO:0000256" key="8">
    <source>
        <dbReference type="ARBA" id="ARBA00022670"/>
    </source>
</evidence>
<dbReference type="InterPro" id="IPR002137">
    <property type="entry name" value="Beta-lactam_class-D_AS"/>
</dbReference>
<evidence type="ECO:0000256" key="19">
    <source>
        <dbReference type="RuleBase" id="RU361140"/>
    </source>
</evidence>